<dbReference type="CDD" id="cd03788">
    <property type="entry name" value="GT20_TPS"/>
    <property type="match status" value="1"/>
</dbReference>
<dbReference type="InterPro" id="IPR036412">
    <property type="entry name" value="HAD-like_sf"/>
</dbReference>
<dbReference type="PANTHER" id="PTHR10788">
    <property type="entry name" value="TREHALOSE-6-PHOSPHATE SYNTHASE"/>
    <property type="match status" value="1"/>
</dbReference>
<gene>
    <name evidence="4" type="ORF">BCR37DRAFT_387165</name>
</gene>
<feature type="compositionally biased region" description="Polar residues" evidence="3">
    <location>
        <begin position="1"/>
        <end position="16"/>
    </location>
</feature>
<dbReference type="InterPro" id="IPR006379">
    <property type="entry name" value="HAD-SF_hydro_IIB"/>
</dbReference>
<dbReference type="GeneID" id="63787112"/>
<dbReference type="PANTHER" id="PTHR10788:SF123">
    <property type="entry name" value="TREHALOSE-PHOSPHATASE"/>
    <property type="match status" value="1"/>
</dbReference>
<keyword evidence="5" id="KW-1185">Reference proteome</keyword>
<dbReference type="Gene3D" id="3.40.50.2000">
    <property type="entry name" value="Glycogen Phosphorylase B"/>
    <property type="match status" value="2"/>
</dbReference>
<name>A0A1Y2FI12_PROLT</name>
<dbReference type="GO" id="GO:0034605">
    <property type="term" value="P:cellular response to heat"/>
    <property type="evidence" value="ECO:0007669"/>
    <property type="project" value="TreeGrafter"/>
</dbReference>
<comment type="caution">
    <text evidence="4">The sequence shown here is derived from an EMBL/GenBank/DDBJ whole genome shotgun (WGS) entry which is preliminary data.</text>
</comment>
<dbReference type="SUPFAM" id="SSF53756">
    <property type="entry name" value="UDP-Glycosyltransferase/glycogen phosphorylase"/>
    <property type="match status" value="1"/>
</dbReference>
<dbReference type="FunFam" id="3.40.50.1000:FF:000052">
    <property type="entry name" value="Alpha,alpha-trehalose-phosphate synthase [UDP-forming] 6"/>
    <property type="match status" value="1"/>
</dbReference>
<dbReference type="EMBL" id="MCFI01000009">
    <property type="protein sequence ID" value="ORY82445.1"/>
    <property type="molecule type" value="Genomic_DNA"/>
</dbReference>
<dbReference type="GO" id="GO:0005992">
    <property type="term" value="P:trehalose biosynthetic process"/>
    <property type="evidence" value="ECO:0007669"/>
    <property type="project" value="InterPro"/>
</dbReference>
<dbReference type="GO" id="GO:0005946">
    <property type="term" value="C:alpha,alpha-trehalose-phosphate synthase complex (UDP-forming)"/>
    <property type="evidence" value="ECO:0007669"/>
    <property type="project" value="TreeGrafter"/>
</dbReference>
<accession>A0A1Y2FI12</accession>
<dbReference type="SUPFAM" id="SSF56784">
    <property type="entry name" value="HAD-like"/>
    <property type="match status" value="1"/>
</dbReference>
<sequence>MSAESFDSVSHPTSPATAPGQLKLSGRVICAAVTIPSELSRDGEHERWLVEPRRGARAMYSSMSHLQNEAEWDTTIVGWTGEITHVNTGNGDLAASLDGETARSKEPLITSSDKAQLEQQLRAFHGPNKIEPVWLLPECTKSQGETFEQQCRWRKYADEVLWPLLHYKLWHEVTDGRQERTWWLDYVKFNQAFAERIVSIYQQGDLIFIHDFHLMLLPQLLRQRLPDANIGFFLHAPFPSSEIFRCLPKRKEILEGLLGANMVAFQSHAYVKHFVSSCTRVLGFDTTDVTVDAFGAQVAIETLPIGIDARTVARQCQAPGVETKLQIVRDSLKGKLIIIGRDRLDEVRGVLQKLQAIKRFLEEYPEWREKVVLIQITNPSVHDTVQLERDVSEIVNLINSEYGGFGSTPVHHYHKHMEDDEYFALLRSADVGLITSVRDGMNVTSLEYVMAQKDSNGPIILSEFTGTAGSLSDAIQVNPWDSLGVARAINTALVMSKQEKAVRQKGLYNYVTTHTVQAWSHAFLRRLMDNVAQNSHGQLTPLLDRKLMWDTYKCASKRLMLFDYDGTLTPIVREPSAAIPTDRMLRALKRLAADPKNEVWIISGRDQAFLEEWLGDIQELGLSAEHGSFIRYPATHQWVNLTADLDMNWQRDVVDVFQFFTERTQGSFIERKSVAITWHYRKADPDYGAFQAKECQAHLEQMVVTKYPVEILSGKANLEVRPRNINKGEIVKSLIAKYGSQTGPEFVLCAGDDKTDEDMFKMLRKVSNVPQKNIFSVTIGASSKKTSADWHLLEPKDMISTLAFMAGIEREAPDSSNL</sequence>
<dbReference type="Gene3D" id="3.40.50.1000">
    <property type="entry name" value="HAD superfamily/HAD-like"/>
    <property type="match status" value="1"/>
</dbReference>
<dbReference type="OrthoDB" id="755951at2759"/>
<evidence type="ECO:0000256" key="2">
    <source>
        <dbReference type="ARBA" id="ARBA00006330"/>
    </source>
</evidence>
<evidence type="ECO:0000313" key="5">
    <source>
        <dbReference type="Proteomes" id="UP000193685"/>
    </source>
</evidence>
<dbReference type="GO" id="GO:0005829">
    <property type="term" value="C:cytosol"/>
    <property type="evidence" value="ECO:0007669"/>
    <property type="project" value="TreeGrafter"/>
</dbReference>
<dbReference type="OMA" id="VHPMPIE"/>
<proteinExistence type="inferred from homology"/>
<dbReference type="InterPro" id="IPR001830">
    <property type="entry name" value="Glyco_trans_20"/>
</dbReference>
<dbReference type="Proteomes" id="UP000193685">
    <property type="component" value="Unassembled WGS sequence"/>
</dbReference>
<protein>
    <submittedName>
        <fullName evidence="4">Glycosyltransferase family 20-domain-containing protein</fullName>
    </submittedName>
</protein>
<organism evidence="4 5">
    <name type="scientific">Protomyces lactucae-debilis</name>
    <dbReference type="NCBI Taxonomy" id="2754530"/>
    <lineage>
        <taxon>Eukaryota</taxon>
        <taxon>Fungi</taxon>
        <taxon>Dikarya</taxon>
        <taxon>Ascomycota</taxon>
        <taxon>Taphrinomycotina</taxon>
        <taxon>Taphrinomycetes</taxon>
        <taxon>Taphrinales</taxon>
        <taxon>Protomycetaceae</taxon>
        <taxon>Protomyces</taxon>
    </lineage>
</organism>
<keyword evidence="4" id="KW-0808">Transferase</keyword>
<dbReference type="CDD" id="cd01627">
    <property type="entry name" value="HAD_TPP"/>
    <property type="match status" value="1"/>
</dbReference>
<dbReference type="InterPro" id="IPR023214">
    <property type="entry name" value="HAD_sf"/>
</dbReference>
<feature type="region of interest" description="Disordered" evidence="3">
    <location>
        <begin position="1"/>
        <end position="20"/>
    </location>
</feature>
<reference evidence="4 5" key="1">
    <citation type="submission" date="2016-07" db="EMBL/GenBank/DDBJ databases">
        <title>Pervasive Adenine N6-methylation of Active Genes in Fungi.</title>
        <authorList>
            <consortium name="DOE Joint Genome Institute"/>
            <person name="Mondo S.J."/>
            <person name="Dannebaum R.O."/>
            <person name="Kuo R.C."/>
            <person name="Labutti K."/>
            <person name="Haridas S."/>
            <person name="Kuo A."/>
            <person name="Salamov A."/>
            <person name="Ahrendt S.R."/>
            <person name="Lipzen A."/>
            <person name="Sullivan W."/>
            <person name="Andreopoulos W.B."/>
            <person name="Clum A."/>
            <person name="Lindquist E."/>
            <person name="Daum C."/>
            <person name="Ramamoorthy G.K."/>
            <person name="Gryganskyi A."/>
            <person name="Culley D."/>
            <person name="Magnuson J.K."/>
            <person name="James T.Y."/>
            <person name="O'Malley M.A."/>
            <person name="Stajich J.E."/>
            <person name="Spatafora J.W."/>
            <person name="Visel A."/>
            <person name="Grigoriev I.V."/>
        </authorList>
    </citation>
    <scope>NUCLEOTIDE SEQUENCE [LARGE SCALE GENOMIC DNA]</scope>
    <source>
        <strain evidence="4 5">12-1054</strain>
    </source>
</reference>
<dbReference type="Pfam" id="PF00982">
    <property type="entry name" value="Glyco_transf_20"/>
    <property type="match status" value="1"/>
</dbReference>
<dbReference type="GO" id="GO:0003825">
    <property type="term" value="F:alpha,alpha-trehalose-phosphate synthase (UDP-forming) activity"/>
    <property type="evidence" value="ECO:0007669"/>
    <property type="project" value="TreeGrafter"/>
</dbReference>
<dbReference type="AlphaFoldDB" id="A0A1Y2FI12"/>
<evidence type="ECO:0000256" key="3">
    <source>
        <dbReference type="SAM" id="MobiDB-lite"/>
    </source>
</evidence>
<dbReference type="Gene3D" id="3.30.70.1020">
    <property type="entry name" value="Trehalose-6-phosphate phosphatase related protein, domain 2"/>
    <property type="match status" value="1"/>
</dbReference>
<dbReference type="GO" id="GO:0031505">
    <property type="term" value="P:fungal-type cell wall organization"/>
    <property type="evidence" value="ECO:0007669"/>
    <property type="project" value="TreeGrafter"/>
</dbReference>
<dbReference type="FunFam" id="3.40.50.2000:FF:000036">
    <property type="entry name" value="Alpha,alpha-trehalose-phosphate synthase subunit Tps2"/>
    <property type="match status" value="1"/>
</dbReference>
<dbReference type="GO" id="GO:0004805">
    <property type="term" value="F:trehalose-phosphatase activity"/>
    <property type="evidence" value="ECO:0007669"/>
    <property type="project" value="TreeGrafter"/>
</dbReference>
<dbReference type="NCBIfam" id="TIGR00685">
    <property type="entry name" value="T6PP"/>
    <property type="match status" value="1"/>
</dbReference>
<dbReference type="FunFam" id="3.30.70.1020:FF:000002">
    <property type="entry name" value="Trehalose-6-phosphate synthase 2"/>
    <property type="match status" value="1"/>
</dbReference>
<evidence type="ECO:0000256" key="1">
    <source>
        <dbReference type="ARBA" id="ARBA00005409"/>
    </source>
</evidence>
<comment type="similarity">
    <text evidence="1">In the N-terminal section; belongs to the glycosyltransferase 20 family.</text>
</comment>
<dbReference type="InterPro" id="IPR003337">
    <property type="entry name" value="Trehalose_PPase"/>
</dbReference>
<comment type="similarity">
    <text evidence="2">In the C-terminal section; belongs to the trehalose phosphatase family.</text>
</comment>
<dbReference type="STRING" id="56484.A0A1Y2FI12"/>
<evidence type="ECO:0000313" key="4">
    <source>
        <dbReference type="EMBL" id="ORY82445.1"/>
    </source>
</evidence>
<dbReference type="Pfam" id="PF02358">
    <property type="entry name" value="Trehalose_PPase"/>
    <property type="match status" value="1"/>
</dbReference>
<dbReference type="RefSeq" id="XP_040725316.1">
    <property type="nucleotide sequence ID" value="XM_040870513.1"/>
</dbReference>
<dbReference type="NCBIfam" id="TIGR01484">
    <property type="entry name" value="HAD-SF-IIB"/>
    <property type="match status" value="1"/>
</dbReference>